<dbReference type="Pfam" id="PF00005">
    <property type="entry name" value="ABC_tran"/>
    <property type="match status" value="1"/>
</dbReference>
<dbReference type="InterPro" id="IPR017871">
    <property type="entry name" value="ABC_transporter-like_CS"/>
</dbReference>
<accession>A0ABY7ZP08</accession>
<dbReference type="Proteomes" id="UP001219605">
    <property type="component" value="Chromosome"/>
</dbReference>
<comment type="similarity">
    <text evidence="1">Belongs to the ABC transporter superfamily.</text>
</comment>
<gene>
    <name evidence="7" type="ORF">PVK37_25545</name>
</gene>
<dbReference type="PANTHER" id="PTHR43820:SF4">
    <property type="entry name" value="HIGH-AFFINITY BRANCHED-CHAIN AMINO ACID TRANSPORT ATP-BINDING PROTEIN LIVF"/>
    <property type="match status" value="1"/>
</dbReference>
<protein>
    <submittedName>
        <fullName evidence="7">ABC transporter ATP-binding protein</fullName>
    </submittedName>
</protein>
<keyword evidence="5" id="KW-0029">Amino-acid transport</keyword>
<evidence type="ECO:0000256" key="4">
    <source>
        <dbReference type="ARBA" id="ARBA00022840"/>
    </source>
</evidence>
<dbReference type="InterPro" id="IPR003593">
    <property type="entry name" value="AAA+_ATPase"/>
</dbReference>
<keyword evidence="8" id="KW-1185">Reference proteome</keyword>
<dbReference type="InterPro" id="IPR003439">
    <property type="entry name" value="ABC_transporter-like_ATP-bd"/>
</dbReference>
<keyword evidence="4 7" id="KW-0067">ATP-binding</keyword>
<organism evidence="7 8">
    <name type="scientific">Micromonospora cathayae</name>
    <dbReference type="NCBI Taxonomy" id="3028804"/>
    <lineage>
        <taxon>Bacteria</taxon>
        <taxon>Bacillati</taxon>
        <taxon>Actinomycetota</taxon>
        <taxon>Actinomycetes</taxon>
        <taxon>Micromonosporales</taxon>
        <taxon>Micromonosporaceae</taxon>
        <taxon>Micromonospora</taxon>
    </lineage>
</organism>
<dbReference type="PANTHER" id="PTHR43820">
    <property type="entry name" value="HIGH-AFFINITY BRANCHED-CHAIN AMINO ACID TRANSPORT ATP-BINDING PROTEIN LIVF"/>
    <property type="match status" value="1"/>
</dbReference>
<dbReference type="PROSITE" id="PS00211">
    <property type="entry name" value="ABC_TRANSPORTER_1"/>
    <property type="match status" value="1"/>
</dbReference>
<dbReference type="EMBL" id="CP118615">
    <property type="protein sequence ID" value="WDZ83798.1"/>
    <property type="molecule type" value="Genomic_DNA"/>
</dbReference>
<dbReference type="InterPro" id="IPR052156">
    <property type="entry name" value="BCAA_Transport_ATP-bd_LivF"/>
</dbReference>
<keyword evidence="3" id="KW-0547">Nucleotide-binding</keyword>
<dbReference type="SUPFAM" id="SSF52540">
    <property type="entry name" value="P-loop containing nucleoside triphosphate hydrolases"/>
    <property type="match status" value="1"/>
</dbReference>
<evidence type="ECO:0000313" key="8">
    <source>
        <dbReference type="Proteomes" id="UP001219605"/>
    </source>
</evidence>
<dbReference type="SMART" id="SM00382">
    <property type="entry name" value="AAA"/>
    <property type="match status" value="1"/>
</dbReference>
<dbReference type="InterPro" id="IPR027417">
    <property type="entry name" value="P-loop_NTPase"/>
</dbReference>
<evidence type="ECO:0000256" key="5">
    <source>
        <dbReference type="ARBA" id="ARBA00022970"/>
    </source>
</evidence>
<evidence type="ECO:0000256" key="2">
    <source>
        <dbReference type="ARBA" id="ARBA00022448"/>
    </source>
</evidence>
<dbReference type="PROSITE" id="PS50893">
    <property type="entry name" value="ABC_TRANSPORTER_2"/>
    <property type="match status" value="1"/>
</dbReference>
<evidence type="ECO:0000256" key="1">
    <source>
        <dbReference type="ARBA" id="ARBA00005417"/>
    </source>
</evidence>
<sequence length="232" mass="24913">MLSVSALSSNYGNIRAVRNVSLSVAEGQLVTLLGANGSGKSTTMKTIAGFHRPVTGTVLFDGTDITGWPTHRVVRAGLAFVPERPTSVLLPLTVEENLRLSGYAGRGSFDELRDRALEVFPKLADRRRQVVGSMSGGEQQMVAVARGLMTNPKMLLIDSPVIGLSPAMADTVYEAMVRLNQLGITILFIEQSAAVALVLADHAYILNRGENVLSGETEVLRESTDLINTYLA</sequence>
<evidence type="ECO:0000256" key="3">
    <source>
        <dbReference type="ARBA" id="ARBA00022741"/>
    </source>
</evidence>
<evidence type="ECO:0000313" key="7">
    <source>
        <dbReference type="EMBL" id="WDZ83798.1"/>
    </source>
</evidence>
<feature type="domain" description="ABC transporter" evidence="6">
    <location>
        <begin position="2"/>
        <end position="231"/>
    </location>
</feature>
<keyword evidence="2" id="KW-0813">Transport</keyword>
<reference evidence="7 8" key="1">
    <citation type="submission" date="2023-02" db="EMBL/GenBank/DDBJ databases">
        <authorList>
            <person name="Mo P."/>
        </authorList>
    </citation>
    <scope>NUCLEOTIDE SEQUENCE [LARGE SCALE GENOMIC DNA]</scope>
    <source>
        <strain evidence="7 8">HUAS 3</strain>
    </source>
</reference>
<dbReference type="CDD" id="cd03224">
    <property type="entry name" value="ABC_TM1139_LivF_branched"/>
    <property type="match status" value="1"/>
</dbReference>
<evidence type="ECO:0000259" key="6">
    <source>
        <dbReference type="PROSITE" id="PS50893"/>
    </source>
</evidence>
<proteinExistence type="inferred from homology"/>
<name>A0ABY7ZP08_9ACTN</name>
<dbReference type="GO" id="GO:0005524">
    <property type="term" value="F:ATP binding"/>
    <property type="evidence" value="ECO:0007669"/>
    <property type="project" value="UniProtKB-KW"/>
</dbReference>
<dbReference type="RefSeq" id="WP_275030356.1">
    <property type="nucleotide sequence ID" value="NZ_CP118615.1"/>
</dbReference>
<dbReference type="Gene3D" id="3.40.50.300">
    <property type="entry name" value="P-loop containing nucleotide triphosphate hydrolases"/>
    <property type="match status" value="1"/>
</dbReference>